<dbReference type="InterPro" id="IPR050570">
    <property type="entry name" value="Cell_wall_metabolism_enzyme"/>
</dbReference>
<comment type="caution">
    <text evidence="2">The sequence shown here is derived from an EMBL/GenBank/DDBJ whole genome shotgun (WGS) entry which is preliminary data.</text>
</comment>
<protein>
    <submittedName>
        <fullName evidence="2">Peptidase, M23 family</fullName>
    </submittedName>
</protein>
<dbReference type="AlphaFoldDB" id="A0A135ZA65"/>
<reference evidence="3" key="1">
    <citation type="submission" date="2016-02" db="EMBL/GenBank/DDBJ databases">
        <authorList>
            <person name="Mitreva M."/>
            <person name="Pepin K.H."/>
            <person name="Mihindukulasuriya K.A."/>
            <person name="Fulton R."/>
            <person name="Fronick C."/>
            <person name="O'Laughlin M."/>
            <person name="Miner T."/>
            <person name="Herter B."/>
            <person name="Rosa B.A."/>
            <person name="Cordes M."/>
            <person name="Tomlinson C."/>
            <person name="Wollam A."/>
            <person name="Palsikar V.B."/>
            <person name="Mardis E.R."/>
            <person name="Wilson R.K."/>
        </authorList>
    </citation>
    <scope>NUCLEOTIDE SEQUENCE [LARGE SCALE GENOMIC DNA]</scope>
    <source>
        <strain evidence="3">CMW7778B</strain>
    </source>
</reference>
<proteinExistence type="predicted"/>
<gene>
    <name evidence="2" type="ORF">HMPREF3230_00313</name>
</gene>
<dbReference type="SUPFAM" id="SSF51261">
    <property type="entry name" value="Duplicated hybrid motif"/>
    <property type="match status" value="1"/>
</dbReference>
<name>A0A135ZA65_GARVA</name>
<evidence type="ECO:0000313" key="2">
    <source>
        <dbReference type="EMBL" id="KXI18541.1"/>
    </source>
</evidence>
<dbReference type="Proteomes" id="UP000070505">
    <property type="component" value="Unassembled WGS sequence"/>
</dbReference>
<organism evidence="2 3">
    <name type="scientific">Gardnerella vaginalis</name>
    <dbReference type="NCBI Taxonomy" id="2702"/>
    <lineage>
        <taxon>Bacteria</taxon>
        <taxon>Bacillati</taxon>
        <taxon>Actinomycetota</taxon>
        <taxon>Actinomycetes</taxon>
        <taxon>Bifidobacteriales</taxon>
        <taxon>Bifidobacteriaceae</taxon>
        <taxon>Gardnerella</taxon>
    </lineage>
</organism>
<dbReference type="PATRIC" id="fig|2702.101.peg.305"/>
<accession>A0A135ZA65</accession>
<dbReference type="GO" id="GO:0004222">
    <property type="term" value="F:metalloendopeptidase activity"/>
    <property type="evidence" value="ECO:0007669"/>
    <property type="project" value="TreeGrafter"/>
</dbReference>
<evidence type="ECO:0000259" key="1">
    <source>
        <dbReference type="Pfam" id="PF01551"/>
    </source>
</evidence>
<dbReference type="InterPro" id="IPR016047">
    <property type="entry name" value="M23ase_b-sheet_dom"/>
</dbReference>
<dbReference type="EMBL" id="LSRC01000012">
    <property type="protein sequence ID" value="KXI18541.1"/>
    <property type="molecule type" value="Genomic_DNA"/>
</dbReference>
<sequence>MNNLIILDSNNYNRETFISHNTCNKITNANYKQIFVNDKKPFINGICEASMNWPVKQVEVLRPFYSPVKPWMPGHRGVDLEALEGTEIFAPADGIVSFSGKVANKKVVSIKHGYITSTFEPATTDMHVGESVKLGQFIGYVSIGSDHCDNSCVQWGLKISRNIYEDPEIKASMRRIVWKSLESKDKQDIS</sequence>
<dbReference type="PANTHER" id="PTHR21666">
    <property type="entry name" value="PEPTIDASE-RELATED"/>
    <property type="match status" value="1"/>
</dbReference>
<dbReference type="InterPro" id="IPR011055">
    <property type="entry name" value="Dup_hybrid_motif"/>
</dbReference>
<evidence type="ECO:0000313" key="3">
    <source>
        <dbReference type="Proteomes" id="UP000070505"/>
    </source>
</evidence>
<dbReference type="CDD" id="cd12797">
    <property type="entry name" value="M23_peptidase"/>
    <property type="match status" value="1"/>
</dbReference>
<dbReference type="Gene3D" id="2.70.70.10">
    <property type="entry name" value="Glucose Permease (Domain IIA)"/>
    <property type="match status" value="1"/>
</dbReference>
<dbReference type="PANTHER" id="PTHR21666:SF286">
    <property type="entry name" value="LIPOPROTEIN NLPD"/>
    <property type="match status" value="1"/>
</dbReference>
<dbReference type="Pfam" id="PF01551">
    <property type="entry name" value="Peptidase_M23"/>
    <property type="match status" value="1"/>
</dbReference>
<feature type="domain" description="M23ase beta-sheet core" evidence="1">
    <location>
        <begin position="74"/>
        <end position="156"/>
    </location>
</feature>